<sequence>MAGGRASKAKGSGYERELAAWLNERVGIRSRRALLSGGGRNDGGADLDGVPHVHIEAKRTEAINVKAALRQAEASIAKGEHQPDDKPMPVVVTRQNRMATGESLVVMRADDWVKLYSAWLMERSRDSETKRE</sequence>
<name>A0A6J5NIB5_9CAUD</name>
<gene>
    <name evidence="1" type="ORF">UFOVP708_45</name>
</gene>
<accession>A0A6J5NIB5</accession>
<reference evidence="1" key="1">
    <citation type="submission" date="2020-04" db="EMBL/GenBank/DDBJ databases">
        <authorList>
            <person name="Chiriac C."/>
            <person name="Salcher M."/>
            <person name="Ghai R."/>
            <person name="Kavagutti S V."/>
        </authorList>
    </citation>
    <scope>NUCLEOTIDE SEQUENCE</scope>
</reference>
<organism evidence="1">
    <name type="scientific">uncultured Caudovirales phage</name>
    <dbReference type="NCBI Taxonomy" id="2100421"/>
    <lineage>
        <taxon>Viruses</taxon>
        <taxon>Duplodnaviria</taxon>
        <taxon>Heunggongvirae</taxon>
        <taxon>Uroviricota</taxon>
        <taxon>Caudoviricetes</taxon>
        <taxon>Peduoviridae</taxon>
        <taxon>Maltschvirus</taxon>
        <taxon>Maltschvirus maltsch</taxon>
    </lineage>
</organism>
<proteinExistence type="predicted"/>
<dbReference type="InterPro" id="IPR056931">
    <property type="entry name" value="D14-like"/>
</dbReference>
<dbReference type="EMBL" id="LR796683">
    <property type="protein sequence ID" value="CAB4159039.1"/>
    <property type="molecule type" value="Genomic_DNA"/>
</dbReference>
<dbReference type="Pfam" id="PF24608">
    <property type="entry name" value="PDDEXK_15"/>
    <property type="match status" value="1"/>
</dbReference>
<protein>
    <submittedName>
        <fullName evidence="1">Uncharacterized protein</fullName>
    </submittedName>
</protein>
<evidence type="ECO:0000313" key="1">
    <source>
        <dbReference type="EMBL" id="CAB4159039.1"/>
    </source>
</evidence>